<evidence type="ECO:0000313" key="3">
    <source>
        <dbReference type="EMBL" id="EHL31059.1"/>
    </source>
</evidence>
<reference evidence="3 4" key="1">
    <citation type="journal article" date="2011" name="BMC Genomics">
        <title>Insight into cross-talk between intra-amoebal pathogens.</title>
        <authorList>
            <person name="Gimenez G."/>
            <person name="Bertelli C."/>
            <person name="Moliner C."/>
            <person name="Robert C."/>
            <person name="Raoult D."/>
            <person name="Fournier P.E."/>
            <person name="Greub G."/>
        </authorList>
    </citation>
    <scope>NUCLEOTIDE SEQUENCE [LARGE SCALE GENOMIC DNA]</scope>
    <source>
        <strain evidence="3 4">LLAP12</strain>
    </source>
</reference>
<dbReference type="Gene3D" id="3.40.50.20">
    <property type="match status" value="1"/>
</dbReference>
<proteinExistence type="predicted"/>
<dbReference type="Gene3D" id="3.30.470.20">
    <property type="entry name" value="ATP-grasp fold, B domain"/>
    <property type="match status" value="1"/>
</dbReference>
<name>G9ENY7_9GAMM</name>
<dbReference type="Pfam" id="PF02655">
    <property type="entry name" value="ATP-grasp_3"/>
    <property type="match status" value="1"/>
</dbReference>
<feature type="domain" description="ATP-grasp" evidence="2">
    <location>
        <begin position="117"/>
        <end position="288"/>
    </location>
</feature>
<dbReference type="OrthoDB" id="40611at2"/>
<dbReference type="EMBL" id="JH413820">
    <property type="protein sequence ID" value="EHL31059.1"/>
    <property type="molecule type" value="Genomic_DNA"/>
</dbReference>
<keyword evidence="4" id="KW-1185">Reference proteome</keyword>
<protein>
    <recommendedName>
        <fullName evidence="2">ATP-grasp domain-containing protein</fullName>
    </recommendedName>
</protein>
<dbReference type="AlphaFoldDB" id="G9ENY7"/>
<evidence type="ECO:0000259" key="2">
    <source>
        <dbReference type="PROSITE" id="PS50975"/>
    </source>
</evidence>
<dbReference type="GO" id="GO:0046872">
    <property type="term" value="F:metal ion binding"/>
    <property type="evidence" value="ECO:0007669"/>
    <property type="project" value="InterPro"/>
</dbReference>
<dbReference type="PROSITE" id="PS00867">
    <property type="entry name" value="CPSASE_2"/>
    <property type="match status" value="1"/>
</dbReference>
<accession>G9ENY7</accession>
<dbReference type="InParanoid" id="G9ENY7"/>
<dbReference type="STRING" id="658187.LDG_6967"/>
<dbReference type="InterPro" id="IPR005479">
    <property type="entry name" value="CPAse_ATP-bd"/>
</dbReference>
<sequence>MNVLVTGTRAPASMDIIRSLIKQGYQVYSADSLNFPLGRFVSGLKQHFTIPKPNRNLSQFISALKTILINYKIDLVIPTCEEIFFVSQSHDELSKYSRLLCEPFARLNPLHNKYTFNQLALDYGLNAPKSWLLTTQEDKKKIPENETIVLKPVYSRFGSHVILKPSSKTIKELPLTRPYLAQAFLPGKEYCSYAIADQGKILIHSCYHPKYTAGPAAGMYFEPASIPSITQFIAIFCERYNFSGQIAFDFILEENETFVLECNPRATSGFHLIANQISWPSILQRQTQDSILSPQPFMLGLGMWLHGFSHFRKNRKQFIADYRKAHDVLKEDAYPWLKLKSLITLADITLCMIKEKKSFHQASTDDIEFNGEE</sequence>
<dbReference type="eggNOG" id="COG0189">
    <property type="taxonomic scope" value="Bacteria"/>
</dbReference>
<keyword evidence="1" id="KW-0067">ATP-binding</keyword>
<dbReference type="RefSeq" id="WP_006870891.1">
    <property type="nucleotide sequence ID" value="NZ_JH413820.1"/>
</dbReference>
<gene>
    <name evidence="3" type="ORF">LDG_6967</name>
</gene>
<dbReference type="PROSITE" id="PS50975">
    <property type="entry name" value="ATP_GRASP"/>
    <property type="match status" value="1"/>
</dbReference>
<dbReference type="Proteomes" id="UP000002770">
    <property type="component" value="Unassembled WGS sequence"/>
</dbReference>
<organism evidence="3 4">
    <name type="scientific">Legionella drancourtii LLAP12</name>
    <dbReference type="NCBI Taxonomy" id="658187"/>
    <lineage>
        <taxon>Bacteria</taxon>
        <taxon>Pseudomonadati</taxon>
        <taxon>Pseudomonadota</taxon>
        <taxon>Gammaproteobacteria</taxon>
        <taxon>Legionellales</taxon>
        <taxon>Legionellaceae</taxon>
        <taxon>Legionella</taxon>
    </lineage>
</organism>
<evidence type="ECO:0000256" key="1">
    <source>
        <dbReference type="PROSITE-ProRule" id="PRU00409"/>
    </source>
</evidence>
<dbReference type="SUPFAM" id="SSF56059">
    <property type="entry name" value="Glutathione synthetase ATP-binding domain-like"/>
    <property type="match status" value="1"/>
</dbReference>
<dbReference type="InterPro" id="IPR011761">
    <property type="entry name" value="ATP-grasp"/>
</dbReference>
<dbReference type="HOGENOM" id="CLU_026180_0_0_6"/>
<dbReference type="InterPro" id="IPR003806">
    <property type="entry name" value="ATP-grasp_PylC-type"/>
</dbReference>
<dbReference type="GO" id="GO:0005524">
    <property type="term" value="F:ATP binding"/>
    <property type="evidence" value="ECO:0007669"/>
    <property type="project" value="UniProtKB-UniRule"/>
</dbReference>
<evidence type="ECO:0000313" key="4">
    <source>
        <dbReference type="Proteomes" id="UP000002770"/>
    </source>
</evidence>
<keyword evidence="1" id="KW-0547">Nucleotide-binding</keyword>